<sequence>MFRRCEGSRVGGIRNSFNNKGDGTQDFSNSTIIIIDEGWRLNPILNLQLELPKLELPKLEALQLFPPLVWGCIALATSLIWIAEAYIIGLGRAARVVVSGDMRFSDSLSQGSEAITNSFNNEGNGVQYFHNTTIIILA</sequence>
<keyword evidence="1" id="KW-0812">Transmembrane</keyword>
<dbReference type="EMBL" id="JAYMYR010000006">
    <property type="protein sequence ID" value="KAK7357198.1"/>
    <property type="molecule type" value="Genomic_DNA"/>
</dbReference>
<evidence type="ECO:0000313" key="3">
    <source>
        <dbReference type="Proteomes" id="UP001374584"/>
    </source>
</evidence>
<keyword evidence="3" id="KW-1185">Reference proteome</keyword>
<dbReference type="AlphaFoldDB" id="A0AAN9R812"/>
<proteinExistence type="predicted"/>
<evidence type="ECO:0000313" key="2">
    <source>
        <dbReference type="EMBL" id="KAK7357198.1"/>
    </source>
</evidence>
<feature type="transmembrane region" description="Helical" evidence="1">
    <location>
        <begin position="68"/>
        <end position="88"/>
    </location>
</feature>
<evidence type="ECO:0000256" key="1">
    <source>
        <dbReference type="SAM" id="Phobius"/>
    </source>
</evidence>
<organism evidence="2 3">
    <name type="scientific">Phaseolus coccineus</name>
    <name type="common">Scarlet runner bean</name>
    <name type="synonym">Phaseolus multiflorus</name>
    <dbReference type="NCBI Taxonomy" id="3886"/>
    <lineage>
        <taxon>Eukaryota</taxon>
        <taxon>Viridiplantae</taxon>
        <taxon>Streptophyta</taxon>
        <taxon>Embryophyta</taxon>
        <taxon>Tracheophyta</taxon>
        <taxon>Spermatophyta</taxon>
        <taxon>Magnoliopsida</taxon>
        <taxon>eudicotyledons</taxon>
        <taxon>Gunneridae</taxon>
        <taxon>Pentapetalae</taxon>
        <taxon>rosids</taxon>
        <taxon>fabids</taxon>
        <taxon>Fabales</taxon>
        <taxon>Fabaceae</taxon>
        <taxon>Papilionoideae</taxon>
        <taxon>50 kb inversion clade</taxon>
        <taxon>NPAAA clade</taxon>
        <taxon>indigoferoid/millettioid clade</taxon>
        <taxon>Phaseoleae</taxon>
        <taxon>Phaseolus</taxon>
    </lineage>
</organism>
<reference evidence="2 3" key="1">
    <citation type="submission" date="2024-01" db="EMBL/GenBank/DDBJ databases">
        <title>The genomes of 5 underutilized Papilionoideae crops provide insights into root nodulation and disease resistanc.</title>
        <authorList>
            <person name="Jiang F."/>
        </authorList>
    </citation>
    <scope>NUCLEOTIDE SEQUENCE [LARGE SCALE GENOMIC DNA]</scope>
    <source>
        <strain evidence="2">JINMINGXINNONG_FW02</strain>
        <tissue evidence="2">Leaves</tissue>
    </source>
</reference>
<keyword evidence="1" id="KW-1133">Transmembrane helix</keyword>
<name>A0AAN9R812_PHACN</name>
<keyword evidence="1" id="KW-0472">Membrane</keyword>
<gene>
    <name evidence="2" type="ORF">VNO80_16481</name>
</gene>
<dbReference type="Proteomes" id="UP001374584">
    <property type="component" value="Unassembled WGS sequence"/>
</dbReference>
<protein>
    <submittedName>
        <fullName evidence="2">Uncharacterized protein</fullName>
    </submittedName>
</protein>
<comment type="caution">
    <text evidence="2">The sequence shown here is derived from an EMBL/GenBank/DDBJ whole genome shotgun (WGS) entry which is preliminary data.</text>
</comment>
<accession>A0AAN9R812</accession>